<feature type="coiled-coil region" evidence="17">
    <location>
        <begin position="1216"/>
        <end position="1361"/>
    </location>
</feature>
<dbReference type="InterPro" id="IPR022629">
    <property type="entry name" value="S-AdoMet_synt_central"/>
</dbReference>
<feature type="domain" description="S-adenosylmethionine synthetase C-terminal" evidence="21">
    <location>
        <begin position="273"/>
        <end position="407"/>
    </location>
</feature>
<feature type="domain" description="Autophagy-related protein 11 C-terminal" evidence="23">
    <location>
        <begin position="1505"/>
        <end position="1604"/>
    </location>
</feature>
<dbReference type="EC" id="2.5.1.6" evidence="15"/>
<keyword evidence="7 15" id="KW-0547">Nucleotide-binding</keyword>
<dbReference type="GO" id="GO:0060090">
    <property type="term" value="F:molecular adaptor activity"/>
    <property type="evidence" value="ECO:0007669"/>
    <property type="project" value="TreeGrafter"/>
</dbReference>
<feature type="compositionally biased region" description="Polar residues" evidence="18">
    <location>
        <begin position="1086"/>
        <end position="1100"/>
    </location>
</feature>
<keyword evidence="6 15" id="KW-0479">Metal-binding</keyword>
<comment type="cofactor">
    <cofactor evidence="15">
        <name>Mg(2+)</name>
        <dbReference type="ChEBI" id="CHEBI:18420"/>
    </cofactor>
    <text evidence="15">Binds 2 magnesium ions per subunit. The magnesium ions interact primarily with the substrate.</text>
</comment>
<feature type="coiled-coil region" evidence="17">
    <location>
        <begin position="1447"/>
        <end position="1499"/>
    </location>
</feature>
<evidence type="ECO:0000259" key="22">
    <source>
        <dbReference type="Pfam" id="PF04108"/>
    </source>
</evidence>
<dbReference type="GO" id="GO:0005524">
    <property type="term" value="F:ATP binding"/>
    <property type="evidence" value="ECO:0007669"/>
    <property type="project" value="UniProtKB-KW"/>
</dbReference>
<evidence type="ECO:0000256" key="15">
    <source>
        <dbReference type="RuleBase" id="RU000541"/>
    </source>
</evidence>
<dbReference type="GO" id="GO:0061723">
    <property type="term" value="P:glycophagy"/>
    <property type="evidence" value="ECO:0007669"/>
    <property type="project" value="TreeGrafter"/>
</dbReference>
<dbReference type="PROSITE" id="PS00377">
    <property type="entry name" value="ADOMET_SYNTHASE_2"/>
    <property type="match status" value="1"/>
</dbReference>
<evidence type="ECO:0000256" key="13">
    <source>
        <dbReference type="ARBA" id="ARBA00023054"/>
    </source>
</evidence>
<keyword evidence="3" id="KW-0813">Transport</keyword>
<evidence type="ECO:0000256" key="9">
    <source>
        <dbReference type="ARBA" id="ARBA00022842"/>
    </source>
</evidence>
<dbReference type="Proteomes" id="UP001159428">
    <property type="component" value="Unassembled WGS sequence"/>
</dbReference>
<organism evidence="24 25">
    <name type="scientific">Pocillopora meandrina</name>
    <dbReference type="NCBI Taxonomy" id="46732"/>
    <lineage>
        <taxon>Eukaryota</taxon>
        <taxon>Metazoa</taxon>
        <taxon>Cnidaria</taxon>
        <taxon>Anthozoa</taxon>
        <taxon>Hexacorallia</taxon>
        <taxon>Scleractinia</taxon>
        <taxon>Astrocoeniina</taxon>
        <taxon>Pocilloporidae</taxon>
        <taxon>Pocillopora</taxon>
    </lineage>
</organism>
<reference evidence="24 25" key="1">
    <citation type="submission" date="2022-05" db="EMBL/GenBank/DDBJ databases">
        <authorList>
            <consortium name="Genoscope - CEA"/>
            <person name="William W."/>
        </authorList>
    </citation>
    <scope>NUCLEOTIDE SEQUENCE [LARGE SCALE GENOMIC DNA]</scope>
</reference>
<evidence type="ECO:0000256" key="12">
    <source>
        <dbReference type="ARBA" id="ARBA00023006"/>
    </source>
</evidence>
<dbReference type="GO" id="GO:1990316">
    <property type="term" value="C:Atg1/ULK1 kinase complex"/>
    <property type="evidence" value="ECO:0007669"/>
    <property type="project" value="TreeGrafter"/>
</dbReference>
<sequence length="1608" mass="181209">MWSSKAKLARIIPTKSASVARFCLNRSFLTGASDRSKFLFTSESVCPGHADKMCDQISDAILDAHLEQDPTAKVACETASKTGMIMAFGEITSGAKVDYQSVIRNTIKEIGYNDSSKGFDYKTCSVLLSIEEQVGEIARVVHLDKKDLDIGAGDQGLMFGYATNETEELMPLTTVLSHKLVQRLVECRRDGTLPWLRPDGKTQVTVEYSMKDGACMPQRVHTVLISSQHAHGMSAEEIRHYLKETIVKSVIPEKYLDEQTVYHLLPAGQFLFGGPMADGGLTGRKIIVDTYGGWGAHGGGAFSGKDATKVDRSGSYACRWIAKSLVAAKLCKRALVQVSYSIGIPEPLSVSVFSYGSSEMSDDELLRIIQKNFDLRPGAIIRDLDLRKPIFKATSVYGHFKPGFTWEIPKKLDVQVLMSTVAAETGIPEDKQVLLISNGEALDPRERVYSYNSAGTDTNPIFLFSKSTIESSIPPSPSLNLGSEANLKEQVEKSLNLPPTYETLVSRTQLASEFYSLSIQIAESCENLVCEQKLQQKGWAAVVANLESIASEFKARSSSVNQIYSEFLDSRTRYIELLDRFKEILPLLARIPVLPCLISRQFSQARQHNVVSLLDWISAQDNKNSLQDMVKQCIEAVEQFDESHLTQITTEVNQVLESLDNTNMKEIKGLDERLAGLQHILQNVQAFCQSQADMSQGLQQNLTSVQNVGRDQSVLHDLCASHQKQLLMLTKNHSYLRDIRKKCAKAKDELSANLHTRLRWIMYVEKKICDCDGTIILYHENIRRIKRRLEIIEQVNEAPRMYILAVAEVVRRRSFSSQFQKWASKLCKSSLEARTEETAQREEFELLFGQHFLQSLFSGLSDRPSIFAEKPPRPFDEQLPVISENDLQELKDQIPELASYLESSSVNVSMGEEGAKNSFLQSEELENVSSVAQFPAEFDRTSDSITDKKVTSSIVDMSSSESKATQMSVDASSEIQWTCSGNQNTPGQEGRQGATENYCTQDTAETTEDFHDSNSSERKKSNSDTSSEKSSAADDSDLVFRSAHEDYVTVIDADLEVNFNEKEISPDLQPVGEVQEDCTGLLEEASQTPTLASSGTQSTERSIDVSALDSGSQELETTTLSIPNDVVQRLQQLQDQLTSTQESWEEAILKKETFKQLNMKVKDCVKDELNFLRQGLNDAKGLLIELQSKMKEDVLLAVGNLKEKGDLCGKHMQKTKEEFEVESVQMNAKFEKEKQEFLEIKIRLELEKNEILDQLKQLKADKERNESQHKEETEKWSEIVTEYKAKLEEHEGAAQKVQENKSRYEEDQQIRFNAIMMKLKREKEHAVLQAQEKIKELKQLLEQQEKDMKSLAMEKDRMIEEFGQARSAFCKREQELVAALQDKESSILNSDILMKNKEAEFLEQIEQEKASALALLQVERQVWEANRAQGLPGKHKETECGTDAVLEEDDQQKMKFLEEENKTLTETLSEQTVDKFGQLKQALESKEQQIKLLQQQLNQIKPPGGASAVSSKMDKISLRDFQSGDMILLVFDERYENYVALSTGPTLFFLHPDSMAGLDLATSGPKKRPWMLAQMTDKEYCQAKKPHNRFRVPVGTKFYRIQAKPCEL</sequence>
<feature type="compositionally biased region" description="Polar residues" evidence="18">
    <location>
        <begin position="951"/>
        <end position="969"/>
    </location>
</feature>
<dbReference type="GO" id="GO:0000422">
    <property type="term" value="P:autophagy of mitochondrion"/>
    <property type="evidence" value="ECO:0007669"/>
    <property type="project" value="TreeGrafter"/>
</dbReference>
<dbReference type="GO" id="GO:0000045">
    <property type="term" value="P:autophagosome assembly"/>
    <property type="evidence" value="ECO:0007669"/>
    <property type="project" value="InterPro"/>
</dbReference>
<keyword evidence="5 15" id="KW-0808">Transferase</keyword>
<dbReference type="GO" id="GO:0046872">
    <property type="term" value="F:metal ion binding"/>
    <property type="evidence" value="ECO:0007669"/>
    <property type="project" value="UniProtKB-KW"/>
</dbReference>
<dbReference type="PROSITE" id="PS00376">
    <property type="entry name" value="ADOMET_SYNTHASE_1"/>
    <property type="match status" value="1"/>
</dbReference>
<dbReference type="Pfam" id="PF00438">
    <property type="entry name" value="S-AdoMet_synt_N"/>
    <property type="match status" value="1"/>
</dbReference>
<comment type="cofactor">
    <cofactor evidence="15">
        <name>K(+)</name>
        <dbReference type="ChEBI" id="CHEBI:29103"/>
    </cofactor>
    <text evidence="15">Binds 1 potassium ion per subunit. The potassium ion interacts primarily with the substrate.</text>
</comment>
<protein>
    <recommendedName>
        <fullName evidence="15">S-adenosylmethionine synthase</fullName>
        <ecNumber evidence="15">2.5.1.6</ecNumber>
    </recommendedName>
</protein>
<feature type="region of interest" description="Disordered" evidence="18">
    <location>
        <begin position="977"/>
        <end position="996"/>
    </location>
</feature>
<evidence type="ECO:0000313" key="25">
    <source>
        <dbReference type="Proteomes" id="UP001159428"/>
    </source>
</evidence>
<feature type="region of interest" description="Disordered" evidence="18">
    <location>
        <begin position="1086"/>
        <end position="1110"/>
    </location>
</feature>
<dbReference type="HAMAP" id="MF_00086">
    <property type="entry name" value="S_AdoMet_synth1"/>
    <property type="match status" value="1"/>
</dbReference>
<evidence type="ECO:0000256" key="10">
    <source>
        <dbReference type="ARBA" id="ARBA00022927"/>
    </source>
</evidence>
<keyword evidence="10" id="KW-0653">Protein transport</keyword>
<evidence type="ECO:0000256" key="18">
    <source>
        <dbReference type="SAM" id="MobiDB-lite"/>
    </source>
</evidence>
<comment type="caution">
    <text evidence="24">The sequence shown here is derived from an EMBL/GenBank/DDBJ whole genome shotgun (WGS) entry which is preliminary data.</text>
</comment>
<feature type="domain" description="Autophagy protein ATG17-like" evidence="22">
    <location>
        <begin position="510"/>
        <end position="850"/>
    </location>
</feature>
<evidence type="ECO:0000256" key="1">
    <source>
        <dbReference type="ARBA" id="ARBA00005224"/>
    </source>
</evidence>
<dbReference type="InterPro" id="IPR022631">
    <property type="entry name" value="ADOMET_SYNTHASE_CS"/>
</dbReference>
<feature type="compositionally biased region" description="Basic and acidic residues" evidence="18">
    <location>
        <begin position="1008"/>
        <end position="1022"/>
    </location>
</feature>
<dbReference type="GO" id="GO:0006556">
    <property type="term" value="P:S-adenosylmethionine biosynthetic process"/>
    <property type="evidence" value="ECO:0007669"/>
    <property type="project" value="InterPro"/>
</dbReference>
<evidence type="ECO:0000256" key="7">
    <source>
        <dbReference type="ARBA" id="ARBA00022741"/>
    </source>
</evidence>
<dbReference type="GO" id="GO:0006730">
    <property type="term" value="P:one-carbon metabolic process"/>
    <property type="evidence" value="ECO:0007669"/>
    <property type="project" value="UniProtKB-KW"/>
</dbReference>
<feature type="domain" description="S-adenosylmethionine synthetase N-terminal" evidence="19">
    <location>
        <begin position="37"/>
        <end position="133"/>
    </location>
</feature>
<evidence type="ECO:0000256" key="5">
    <source>
        <dbReference type="ARBA" id="ARBA00022679"/>
    </source>
</evidence>
<keyword evidence="9 15" id="KW-0460">Magnesium</keyword>
<dbReference type="Pfam" id="PF10377">
    <property type="entry name" value="ATG11"/>
    <property type="match status" value="1"/>
</dbReference>
<feature type="compositionally biased region" description="Polar residues" evidence="18">
    <location>
        <begin position="977"/>
        <end position="987"/>
    </location>
</feature>
<dbReference type="InterPro" id="IPR045326">
    <property type="entry name" value="ATG17-like_dom"/>
</dbReference>
<comment type="function">
    <text evidence="15">Catalyzes the formation of S-adenosylmethionine from methionine and ATP.</text>
</comment>
<dbReference type="GO" id="GO:0034517">
    <property type="term" value="P:ribophagy"/>
    <property type="evidence" value="ECO:0007669"/>
    <property type="project" value="TreeGrafter"/>
</dbReference>
<evidence type="ECO:0000259" key="21">
    <source>
        <dbReference type="Pfam" id="PF02773"/>
    </source>
</evidence>
<keyword evidence="8 15" id="KW-0067">ATP-binding</keyword>
<dbReference type="InterPro" id="IPR019460">
    <property type="entry name" value="Atg11_C"/>
</dbReference>
<dbReference type="FunFam" id="3.30.300.10:FF:000003">
    <property type="entry name" value="S-adenosylmethionine synthase"/>
    <property type="match status" value="1"/>
</dbReference>
<dbReference type="GO" id="GO:0061709">
    <property type="term" value="P:reticulophagy"/>
    <property type="evidence" value="ECO:0007669"/>
    <property type="project" value="TreeGrafter"/>
</dbReference>
<dbReference type="InterPro" id="IPR022636">
    <property type="entry name" value="S-AdoMet_synthetase_sfam"/>
</dbReference>
<evidence type="ECO:0000256" key="6">
    <source>
        <dbReference type="ARBA" id="ARBA00022723"/>
    </source>
</evidence>
<comment type="catalytic activity">
    <reaction evidence="14 15">
        <text>L-methionine + ATP + H2O = S-adenosyl-L-methionine + phosphate + diphosphate</text>
        <dbReference type="Rhea" id="RHEA:21080"/>
        <dbReference type="ChEBI" id="CHEBI:15377"/>
        <dbReference type="ChEBI" id="CHEBI:30616"/>
        <dbReference type="ChEBI" id="CHEBI:33019"/>
        <dbReference type="ChEBI" id="CHEBI:43474"/>
        <dbReference type="ChEBI" id="CHEBI:57844"/>
        <dbReference type="ChEBI" id="CHEBI:59789"/>
        <dbReference type="EC" id="2.5.1.6"/>
    </reaction>
</comment>
<dbReference type="InterPro" id="IPR022628">
    <property type="entry name" value="S-AdoMet_synt_N"/>
</dbReference>
<dbReference type="InterPro" id="IPR022630">
    <property type="entry name" value="S-AdoMet_synt_C"/>
</dbReference>
<dbReference type="Gene3D" id="3.30.300.10">
    <property type="match status" value="3"/>
</dbReference>
<dbReference type="Gene3D" id="3.10.20.90">
    <property type="entry name" value="Phosphatidylinositol 3-kinase Catalytic Subunit, Chain A, domain 1"/>
    <property type="match status" value="1"/>
</dbReference>
<dbReference type="PANTHER" id="PTHR13222">
    <property type="entry name" value="RB1-INDUCIBLE COILED-COIL"/>
    <property type="match status" value="1"/>
</dbReference>
<dbReference type="GO" id="GO:0004478">
    <property type="term" value="F:methionine adenosyltransferase activity"/>
    <property type="evidence" value="ECO:0007669"/>
    <property type="project" value="UniProtKB-EC"/>
</dbReference>
<dbReference type="Pfam" id="PF02772">
    <property type="entry name" value="S-AdoMet_synt_M"/>
    <property type="match status" value="1"/>
</dbReference>
<proteinExistence type="inferred from homology"/>
<comment type="similarity">
    <text evidence="2 16">Belongs to the AdoMet synthase family.</text>
</comment>
<dbReference type="GO" id="GO:0019901">
    <property type="term" value="F:protein kinase binding"/>
    <property type="evidence" value="ECO:0007669"/>
    <property type="project" value="TreeGrafter"/>
</dbReference>
<dbReference type="NCBIfam" id="TIGR01034">
    <property type="entry name" value="metK"/>
    <property type="match status" value="1"/>
</dbReference>
<dbReference type="EMBL" id="CALNXJ010000015">
    <property type="protein sequence ID" value="CAH3116570.1"/>
    <property type="molecule type" value="Genomic_DNA"/>
</dbReference>
<dbReference type="SUPFAM" id="SSF55973">
    <property type="entry name" value="S-adenosylmethionine synthetase"/>
    <property type="match status" value="3"/>
</dbReference>
<evidence type="ECO:0000313" key="24">
    <source>
        <dbReference type="EMBL" id="CAH3116570.1"/>
    </source>
</evidence>
<accession>A0AAU9WK01</accession>
<evidence type="ECO:0000259" key="20">
    <source>
        <dbReference type="Pfam" id="PF02772"/>
    </source>
</evidence>
<dbReference type="FunFam" id="3.30.300.10:FF:000004">
    <property type="entry name" value="S-adenosylmethionine synthase"/>
    <property type="match status" value="1"/>
</dbReference>
<dbReference type="Pfam" id="PF02773">
    <property type="entry name" value="S-AdoMet_synt_C"/>
    <property type="match status" value="1"/>
</dbReference>
<feature type="region of interest" description="Disordered" evidence="18">
    <location>
        <begin position="949"/>
        <end position="969"/>
    </location>
</feature>
<evidence type="ECO:0000256" key="8">
    <source>
        <dbReference type="ARBA" id="ARBA00022840"/>
    </source>
</evidence>
<evidence type="ECO:0000256" key="4">
    <source>
        <dbReference type="ARBA" id="ARBA00022563"/>
    </source>
</evidence>
<dbReference type="CDD" id="cd18079">
    <property type="entry name" value="S-AdoMet_synt"/>
    <property type="match status" value="1"/>
</dbReference>
<keyword evidence="12" id="KW-0072">Autophagy</keyword>
<comment type="pathway">
    <text evidence="1 15">Amino-acid biosynthesis; S-adenosyl-L-methionine biosynthesis; S-adenosyl-L-methionine from L-methionine: step 1/1.</text>
</comment>
<dbReference type="GO" id="GO:0034045">
    <property type="term" value="C:phagophore assembly site membrane"/>
    <property type="evidence" value="ECO:0007669"/>
    <property type="project" value="TreeGrafter"/>
</dbReference>
<dbReference type="Pfam" id="PF04108">
    <property type="entry name" value="ATG17_like"/>
    <property type="match status" value="1"/>
</dbReference>
<feature type="region of interest" description="Disordered" evidence="18">
    <location>
        <begin position="1005"/>
        <end position="1037"/>
    </location>
</feature>
<keyword evidence="4 15" id="KW-0554">One-carbon metabolism</keyword>
<evidence type="ECO:0000256" key="14">
    <source>
        <dbReference type="ARBA" id="ARBA00048344"/>
    </source>
</evidence>
<dbReference type="GO" id="GO:0034727">
    <property type="term" value="P:piecemeal microautophagy of the nucleus"/>
    <property type="evidence" value="ECO:0007669"/>
    <property type="project" value="TreeGrafter"/>
</dbReference>
<evidence type="ECO:0000259" key="19">
    <source>
        <dbReference type="Pfam" id="PF00438"/>
    </source>
</evidence>
<evidence type="ECO:0000256" key="11">
    <source>
        <dbReference type="ARBA" id="ARBA00022958"/>
    </source>
</evidence>
<evidence type="ECO:0000256" key="16">
    <source>
        <dbReference type="RuleBase" id="RU004462"/>
    </source>
</evidence>
<evidence type="ECO:0000256" key="3">
    <source>
        <dbReference type="ARBA" id="ARBA00022448"/>
    </source>
</evidence>
<keyword evidence="11 15" id="KW-0630">Potassium</keyword>
<keyword evidence="25" id="KW-1185">Reference proteome</keyword>
<name>A0AAU9WK01_9CNID</name>
<dbReference type="PANTHER" id="PTHR13222:SF1">
    <property type="entry name" value="RB1-INDUCIBLE COILED-COIL PROTEIN 1"/>
    <property type="match status" value="1"/>
</dbReference>
<evidence type="ECO:0000259" key="23">
    <source>
        <dbReference type="Pfam" id="PF10377"/>
    </source>
</evidence>
<dbReference type="InterPro" id="IPR002133">
    <property type="entry name" value="S-AdoMet_synthetase"/>
</dbReference>
<dbReference type="InterPro" id="IPR040040">
    <property type="entry name" value="ATG11"/>
</dbReference>
<evidence type="ECO:0000256" key="17">
    <source>
        <dbReference type="SAM" id="Coils"/>
    </source>
</evidence>
<gene>
    <name evidence="24" type="ORF">PMEA_00006487</name>
</gene>
<evidence type="ECO:0000256" key="2">
    <source>
        <dbReference type="ARBA" id="ARBA00009685"/>
    </source>
</evidence>
<feature type="domain" description="S-adenosylmethionine synthetase central" evidence="20">
    <location>
        <begin position="149"/>
        <end position="270"/>
    </location>
</feature>
<dbReference type="GO" id="GO:0015031">
    <property type="term" value="P:protein transport"/>
    <property type="evidence" value="ECO:0007669"/>
    <property type="project" value="UniProtKB-KW"/>
</dbReference>
<keyword evidence="13 17" id="KW-0175">Coiled coil</keyword>